<dbReference type="SUPFAM" id="SSF109604">
    <property type="entry name" value="HD-domain/PDEase-like"/>
    <property type="match status" value="1"/>
</dbReference>
<comment type="caution">
    <text evidence="2">The sequence shown here is derived from an EMBL/GenBank/DDBJ whole genome shotgun (WGS) entry which is preliminary data.</text>
</comment>
<proteinExistence type="predicted"/>
<dbReference type="InterPro" id="IPR050135">
    <property type="entry name" value="dGTPase-like"/>
</dbReference>
<protein>
    <submittedName>
        <fullName evidence="2">HD domain-containing protein</fullName>
    </submittedName>
</protein>
<feature type="domain" description="HD/PDEase" evidence="1">
    <location>
        <begin position="69"/>
        <end position="226"/>
    </location>
</feature>
<dbReference type="InterPro" id="IPR003607">
    <property type="entry name" value="HD/PDEase_dom"/>
</dbReference>
<keyword evidence="3" id="KW-1185">Reference proteome</keyword>
<dbReference type="PANTHER" id="PTHR11373:SF4">
    <property type="entry name" value="DEOXYNUCLEOSIDE TRIPHOSPHATE TRIPHOSPHOHYDROLASE SAMHD1"/>
    <property type="match status" value="1"/>
</dbReference>
<evidence type="ECO:0000313" key="2">
    <source>
        <dbReference type="EMBL" id="RZF22542.1"/>
    </source>
</evidence>
<dbReference type="SMART" id="SM00471">
    <property type="entry name" value="HDc"/>
    <property type="match status" value="1"/>
</dbReference>
<dbReference type="CDD" id="cd00077">
    <property type="entry name" value="HDc"/>
    <property type="match status" value="1"/>
</dbReference>
<dbReference type="Gene3D" id="1.10.3210.10">
    <property type="entry name" value="Hypothetical protein af1432"/>
    <property type="match status" value="1"/>
</dbReference>
<sequence>MPVFYGHLSFQRINMEVAEQTKKGLKVYDPLYGFIDLTPLEMEIIHSPFFQRLRWIKQLGFSFYVFHGAEHSRYGHSIGVLNNAHHILRSVGRGVEDHELFQKIQVTKEAKYHQAIRISALLHDIGTFLFSHTTEMAYIKIGETTNKKGGKGLKDDHENLGSFIIKNTDYEGGLTRILKDHGIDPQEISDLVKGTHSSILANQILHSEIDCDRMDYLLRDAHYTGLKYGTYDREYLLHHFTTKKVAGHDILAIKENALHCVEDFLNARFAWYSQVIRSPRGSKYDSIADTLCYHMLEKGHIYRYSELLDIISNDPMRFYGFNDSYFMNTIHKLLVDGKFDGYPHIKDMAKILLLRHGAKNIDISEFSQSLLEQDNTGFNDKLYKKTENKAQDIVNIVKMKGGAADWVIPDLPKKKIIFVKSPRELAKETNKTNLLLERDPVKICFDDGQVQLLADVENSIISKLSNTMSYTPNCFCSDGAYQILQDEGII</sequence>
<name>A0ABY0IIU8_9BACT</name>
<evidence type="ECO:0000259" key="1">
    <source>
        <dbReference type="SMART" id="SM00471"/>
    </source>
</evidence>
<dbReference type="InterPro" id="IPR006674">
    <property type="entry name" value="HD_domain"/>
</dbReference>
<gene>
    <name evidence="2" type="ORF">DAY19_01870</name>
</gene>
<dbReference type="Proteomes" id="UP000443582">
    <property type="component" value="Unassembled WGS sequence"/>
</dbReference>
<evidence type="ECO:0000313" key="3">
    <source>
        <dbReference type="Proteomes" id="UP000443582"/>
    </source>
</evidence>
<dbReference type="EMBL" id="QDKL01000001">
    <property type="protein sequence ID" value="RZF22542.1"/>
    <property type="molecule type" value="Genomic_DNA"/>
</dbReference>
<organism evidence="2 3">
    <name type="scientific">Halobacteriovorax vibrionivorans</name>
    <dbReference type="NCBI Taxonomy" id="2152716"/>
    <lineage>
        <taxon>Bacteria</taxon>
        <taxon>Pseudomonadati</taxon>
        <taxon>Bdellovibrionota</taxon>
        <taxon>Bacteriovoracia</taxon>
        <taxon>Bacteriovoracales</taxon>
        <taxon>Halobacteriovoraceae</taxon>
        <taxon>Halobacteriovorax</taxon>
    </lineage>
</organism>
<dbReference type="PANTHER" id="PTHR11373">
    <property type="entry name" value="DEOXYNUCLEOSIDE TRIPHOSPHATE TRIPHOSPHOHYDROLASE"/>
    <property type="match status" value="1"/>
</dbReference>
<reference evidence="3" key="1">
    <citation type="journal article" date="2019" name="Int. J. Syst. Evol. Microbiol.">
        <title>Halobacteriovorax valvorus sp. nov., a novel prokaryotic predator isolated from coastal seawater of China.</title>
        <authorList>
            <person name="Chen M.-X."/>
        </authorList>
    </citation>
    <scope>NUCLEOTIDE SEQUENCE [LARGE SCALE GENOMIC DNA]</scope>
    <source>
        <strain evidence="3">BL9</strain>
    </source>
</reference>
<accession>A0ABY0IIU8</accession>
<dbReference type="Pfam" id="PF01966">
    <property type="entry name" value="HD"/>
    <property type="match status" value="1"/>
</dbReference>